<dbReference type="Pfam" id="PF07963">
    <property type="entry name" value="N_methyl"/>
    <property type="match status" value="1"/>
</dbReference>
<keyword evidence="2" id="KW-0488">Methylation</keyword>
<dbReference type="Gene3D" id="3.30.700.10">
    <property type="entry name" value="Glycoprotein, Type 4 Pilin"/>
    <property type="match status" value="1"/>
</dbReference>
<dbReference type="Proteomes" id="UP001379945">
    <property type="component" value="Unassembled WGS sequence"/>
</dbReference>
<dbReference type="PROSITE" id="PS00409">
    <property type="entry name" value="PROKAR_NTER_METHYL"/>
    <property type="match status" value="1"/>
</dbReference>
<accession>A0ABU9C6E8</accession>
<evidence type="ECO:0000256" key="2">
    <source>
        <dbReference type="ARBA" id="ARBA00022481"/>
    </source>
</evidence>
<dbReference type="InterPro" id="IPR001082">
    <property type="entry name" value="Pilin"/>
</dbReference>
<evidence type="ECO:0000313" key="5">
    <source>
        <dbReference type="EMBL" id="MEK8046835.1"/>
    </source>
</evidence>
<dbReference type="Pfam" id="PF00114">
    <property type="entry name" value="Pilin"/>
    <property type="match status" value="1"/>
</dbReference>
<dbReference type="InterPro" id="IPR045584">
    <property type="entry name" value="Pilin-like"/>
</dbReference>
<dbReference type="SUPFAM" id="SSF54523">
    <property type="entry name" value="Pili subunits"/>
    <property type="match status" value="1"/>
</dbReference>
<evidence type="ECO:0000313" key="6">
    <source>
        <dbReference type="Proteomes" id="UP001379945"/>
    </source>
</evidence>
<feature type="transmembrane region" description="Helical" evidence="4">
    <location>
        <begin position="7"/>
        <end position="31"/>
    </location>
</feature>
<reference evidence="5 6" key="1">
    <citation type="submission" date="2024-04" db="EMBL/GenBank/DDBJ databases">
        <title>Novel species of the genus Ideonella isolated from streams.</title>
        <authorList>
            <person name="Lu H."/>
        </authorList>
    </citation>
    <scope>NUCLEOTIDE SEQUENCE [LARGE SCALE GENOMIC DNA]</scope>
    <source>
        <strain evidence="5 6">LYT19W</strain>
    </source>
</reference>
<proteinExistence type="inferred from homology"/>
<comment type="caution">
    <text evidence="5">The sequence shown here is derived from an EMBL/GenBank/DDBJ whole genome shotgun (WGS) entry which is preliminary data.</text>
</comment>
<organism evidence="5 6">
    <name type="scientific">Ideonella margarita</name>
    <dbReference type="NCBI Taxonomy" id="2984191"/>
    <lineage>
        <taxon>Bacteria</taxon>
        <taxon>Pseudomonadati</taxon>
        <taxon>Pseudomonadota</taxon>
        <taxon>Betaproteobacteria</taxon>
        <taxon>Burkholderiales</taxon>
        <taxon>Sphaerotilaceae</taxon>
        <taxon>Ideonella</taxon>
    </lineage>
</organism>
<gene>
    <name evidence="5" type="ORF">AACH00_10780</name>
</gene>
<sequence length="147" mass="14829">MKTAQQGFTLIELMIVVAIIGILAAVALPAYQDYIARSQMSEAFTSVDGTRVTVSEYGQTNGIYPGTSTNPSAASLAITGKYGTAVVAADTGVITVTMGAAGTVNAAVAGKTVTFTPPTLAATGTAFNFACSSTAAQKYLPKTCSGT</sequence>
<dbReference type="NCBIfam" id="TIGR02532">
    <property type="entry name" value="IV_pilin_GFxxxE"/>
    <property type="match status" value="1"/>
</dbReference>
<keyword evidence="6" id="KW-1185">Reference proteome</keyword>
<keyword evidence="3" id="KW-0281">Fimbrium</keyword>
<evidence type="ECO:0000256" key="1">
    <source>
        <dbReference type="ARBA" id="ARBA00005233"/>
    </source>
</evidence>
<dbReference type="EMBL" id="JBBUTI010000006">
    <property type="protein sequence ID" value="MEK8046835.1"/>
    <property type="molecule type" value="Genomic_DNA"/>
</dbReference>
<keyword evidence="4" id="KW-1133">Transmembrane helix</keyword>
<dbReference type="PANTHER" id="PTHR30093">
    <property type="entry name" value="GENERAL SECRETION PATHWAY PROTEIN G"/>
    <property type="match status" value="1"/>
</dbReference>
<dbReference type="InterPro" id="IPR012902">
    <property type="entry name" value="N_methyl_site"/>
</dbReference>
<dbReference type="PANTHER" id="PTHR30093:SF34">
    <property type="entry name" value="PREPILIN PEPTIDASE-DEPENDENT PROTEIN D"/>
    <property type="match status" value="1"/>
</dbReference>
<keyword evidence="4" id="KW-0812">Transmembrane</keyword>
<comment type="similarity">
    <text evidence="1 3">Belongs to the N-Me-Phe pilin family.</text>
</comment>
<protein>
    <submittedName>
        <fullName evidence="5">Pilin</fullName>
    </submittedName>
</protein>
<name>A0ABU9C6E8_9BURK</name>
<evidence type="ECO:0000256" key="3">
    <source>
        <dbReference type="RuleBase" id="RU000389"/>
    </source>
</evidence>
<keyword evidence="4" id="KW-0472">Membrane</keyword>
<evidence type="ECO:0000256" key="4">
    <source>
        <dbReference type="SAM" id="Phobius"/>
    </source>
</evidence>
<dbReference type="RefSeq" id="WP_341399131.1">
    <property type="nucleotide sequence ID" value="NZ_JBBUTI010000006.1"/>
</dbReference>